<evidence type="ECO:0000313" key="9">
    <source>
        <dbReference type="Proteomes" id="UP000827889"/>
    </source>
</evidence>
<dbReference type="Proteomes" id="UP000827889">
    <property type="component" value="Chromosome 6"/>
</dbReference>
<feature type="region of interest" description="Disordered" evidence="7">
    <location>
        <begin position="1"/>
        <end position="24"/>
    </location>
</feature>
<dbReference type="GeneID" id="115734391"/>
<dbReference type="Pfam" id="PF01749">
    <property type="entry name" value="IBB"/>
    <property type="match status" value="1"/>
</dbReference>
<sequence>MSLRPTSATRQNGYKKGVSLDEARRKREEKLVQIRKNKKQDSLKKRRDGSLLNDNARLHHVQPKLEHLPLMVQAVSSSDSSWQLEATTQFRKLLSTDICEDQCLPIDEVVGAGVVPRFVEFLDEDCFPQLQIEAAWALANIASGRLDHIQLIIQLGSIPKFVRLLGSSVADVREQAVWALGNIAGDSPNCRDHVLSGGALVPLLAQLDGHPKLTPIRSTTWTLSNLCRGKPPPPFEQVKPALPALRHLIYSEDEEVLIDACWALSFISDGSNQNIDFVIEAGVCPRLLELLRHPSPVVLVPTLQTLGNIVSGNDAQTQFVIDNQGLPPLYEILTKNCERSVKKEACWVISNITAGNRSQIQAVLKANIIPPVVSLLQHAEFEIKKEAAWAISNAISGGSHEQIRYLVSQGCIKPLCDLLICSDPQIIMVCLEGVGSILESGEMNKELGIYRVNVYLPMVDECEGLDKIEDLQRHKNNEVYEQAVKILEKYWNKEENEEEEEEEELHSIYFGADTEFNIGRLSLS</sequence>
<feature type="repeat" description="ARM" evidence="6">
    <location>
        <begin position="156"/>
        <end position="198"/>
    </location>
</feature>
<organism evidence="9 10">
    <name type="scientific">Rhodamnia argentea</name>
    <dbReference type="NCBI Taxonomy" id="178133"/>
    <lineage>
        <taxon>Eukaryota</taxon>
        <taxon>Viridiplantae</taxon>
        <taxon>Streptophyta</taxon>
        <taxon>Embryophyta</taxon>
        <taxon>Tracheophyta</taxon>
        <taxon>Spermatophyta</taxon>
        <taxon>Magnoliopsida</taxon>
        <taxon>eudicotyledons</taxon>
        <taxon>Gunneridae</taxon>
        <taxon>Pentapetalae</taxon>
        <taxon>rosids</taxon>
        <taxon>malvids</taxon>
        <taxon>Myrtales</taxon>
        <taxon>Myrtaceae</taxon>
        <taxon>Myrtoideae</taxon>
        <taxon>Myrteae</taxon>
        <taxon>Australasian group</taxon>
        <taxon>Rhodamnia</taxon>
    </lineage>
</organism>
<dbReference type="PROSITE" id="PS50176">
    <property type="entry name" value="ARM_REPEAT"/>
    <property type="match status" value="1"/>
</dbReference>
<evidence type="ECO:0000259" key="8">
    <source>
        <dbReference type="PROSITE" id="PS51214"/>
    </source>
</evidence>
<evidence type="ECO:0000256" key="1">
    <source>
        <dbReference type="ARBA" id="ARBA00010394"/>
    </source>
</evidence>
<evidence type="ECO:0000256" key="7">
    <source>
        <dbReference type="SAM" id="MobiDB-lite"/>
    </source>
</evidence>
<keyword evidence="3" id="KW-0677">Repeat</keyword>
<dbReference type="InterPro" id="IPR002652">
    <property type="entry name" value="Importin-a_IBB"/>
</dbReference>
<keyword evidence="9" id="KW-1185">Reference proteome</keyword>
<dbReference type="InterPro" id="IPR000225">
    <property type="entry name" value="Armadillo"/>
</dbReference>
<dbReference type="RefSeq" id="XP_030521002.2">
    <property type="nucleotide sequence ID" value="XM_030665142.2"/>
</dbReference>
<dbReference type="Gene3D" id="1.20.5.690">
    <property type="entry name" value="Importin-alpha, importin-beta-binding domain"/>
    <property type="match status" value="1"/>
</dbReference>
<dbReference type="InterPro" id="IPR036975">
    <property type="entry name" value="Importin-a_IBB_sf"/>
</dbReference>
<dbReference type="Pfam" id="PF16186">
    <property type="entry name" value="Arm_3"/>
    <property type="match status" value="1"/>
</dbReference>
<evidence type="ECO:0000256" key="4">
    <source>
        <dbReference type="ARBA" id="ARBA00022927"/>
    </source>
</evidence>
<protein>
    <recommendedName>
        <fullName evidence="5">Importin subunit alpha</fullName>
    </recommendedName>
</protein>
<comment type="similarity">
    <text evidence="1 5">Belongs to the importin alpha family.</text>
</comment>
<dbReference type="InterPro" id="IPR011989">
    <property type="entry name" value="ARM-like"/>
</dbReference>
<gene>
    <name evidence="10" type="primary">LOC115734391</name>
</gene>
<keyword evidence="4 5" id="KW-0653">Protein transport</keyword>
<dbReference type="SUPFAM" id="SSF48371">
    <property type="entry name" value="ARM repeat"/>
    <property type="match status" value="1"/>
</dbReference>
<evidence type="ECO:0000256" key="5">
    <source>
        <dbReference type="PIRNR" id="PIRNR005673"/>
    </source>
</evidence>
<dbReference type="Pfam" id="PF00514">
    <property type="entry name" value="Arm"/>
    <property type="match status" value="7"/>
</dbReference>
<dbReference type="Gene3D" id="1.25.10.10">
    <property type="entry name" value="Leucine-rich Repeat Variant"/>
    <property type="match status" value="1"/>
</dbReference>
<reference evidence="10" key="1">
    <citation type="submission" date="2025-08" db="UniProtKB">
        <authorList>
            <consortium name="RefSeq"/>
        </authorList>
    </citation>
    <scope>IDENTIFICATION</scope>
    <source>
        <tissue evidence="10">Leaf</tissue>
    </source>
</reference>
<keyword evidence="2 5" id="KW-0813">Transport</keyword>
<dbReference type="PROSITE" id="PS51214">
    <property type="entry name" value="IBB"/>
    <property type="match status" value="1"/>
</dbReference>
<name>A0A8B8NEW7_9MYRT</name>
<dbReference type="InterPro" id="IPR024931">
    <property type="entry name" value="Importin_alpha"/>
</dbReference>
<feature type="compositionally biased region" description="Polar residues" evidence="7">
    <location>
        <begin position="1"/>
        <end position="12"/>
    </location>
</feature>
<evidence type="ECO:0000256" key="2">
    <source>
        <dbReference type="ARBA" id="ARBA00022448"/>
    </source>
</evidence>
<accession>A0A8B8NEW7</accession>
<dbReference type="InterPro" id="IPR032413">
    <property type="entry name" value="Arm_3"/>
</dbReference>
<dbReference type="GO" id="GO:0061608">
    <property type="term" value="F:nuclear import signal receptor activity"/>
    <property type="evidence" value="ECO:0007669"/>
    <property type="project" value="InterPro"/>
</dbReference>
<evidence type="ECO:0000256" key="6">
    <source>
        <dbReference type="PROSITE-ProRule" id="PRU00259"/>
    </source>
</evidence>
<dbReference type="GO" id="GO:0005634">
    <property type="term" value="C:nucleus"/>
    <property type="evidence" value="ECO:0007669"/>
    <property type="project" value="UniProtKB-ARBA"/>
</dbReference>
<feature type="domain" description="IBB" evidence="8">
    <location>
        <begin position="1"/>
        <end position="56"/>
    </location>
</feature>
<dbReference type="SMART" id="SM00185">
    <property type="entry name" value="ARM"/>
    <property type="match status" value="8"/>
</dbReference>
<dbReference type="AlphaFoldDB" id="A0A8B8NEW7"/>
<dbReference type="InterPro" id="IPR016024">
    <property type="entry name" value="ARM-type_fold"/>
</dbReference>
<dbReference type="PANTHER" id="PTHR23316">
    <property type="entry name" value="IMPORTIN ALPHA"/>
    <property type="match status" value="1"/>
</dbReference>
<evidence type="ECO:0000256" key="3">
    <source>
        <dbReference type="ARBA" id="ARBA00022737"/>
    </source>
</evidence>
<evidence type="ECO:0000313" key="10">
    <source>
        <dbReference type="RefSeq" id="XP_030521002.2"/>
    </source>
</evidence>
<dbReference type="PIRSF" id="PIRSF005673">
    <property type="entry name" value="Importin_alpha"/>
    <property type="match status" value="1"/>
</dbReference>
<dbReference type="GO" id="GO:0006606">
    <property type="term" value="P:protein import into nucleus"/>
    <property type="evidence" value="ECO:0007669"/>
    <property type="project" value="InterPro"/>
</dbReference>
<dbReference type="GO" id="GO:0005737">
    <property type="term" value="C:cytoplasm"/>
    <property type="evidence" value="ECO:0007669"/>
    <property type="project" value="InterPro"/>
</dbReference>
<proteinExistence type="inferred from homology"/>